<gene>
    <name evidence="2" type="ORF">OsI_05512</name>
</gene>
<dbReference type="Gramene" id="BGIOSGA007353-TA">
    <property type="protein sequence ID" value="BGIOSGA007353-PA"/>
    <property type="gene ID" value="BGIOSGA007353"/>
</dbReference>
<feature type="region of interest" description="Disordered" evidence="1">
    <location>
        <begin position="1"/>
        <end position="32"/>
    </location>
</feature>
<evidence type="ECO:0000313" key="2">
    <source>
        <dbReference type="EMBL" id="EEC72319.1"/>
    </source>
</evidence>
<proteinExistence type="predicted"/>
<sequence>MAPDLLAARGNSDGIEGRGRSRHHGGEGRGNVGLVADNGGAVLDFVAGGLLPSSPSSGKPSPFTKSPKNQPWLRIFWLPAATATASKAVAAAAIMGEKGGATWGLWRTMVVRWCGLGGEVLRRCSRGGRGCSAHEPRDGESVNALAVVAASQRWSGSFAAAATTTWRTGAPDAPTTLYELCKLLILH</sequence>
<dbReference type="EMBL" id="CM000127">
    <property type="protein sequence ID" value="EEC72319.1"/>
    <property type="molecule type" value="Genomic_DNA"/>
</dbReference>
<accession>B8AG65</accession>
<feature type="compositionally biased region" description="Basic and acidic residues" evidence="1">
    <location>
        <begin position="15"/>
        <end position="27"/>
    </location>
</feature>
<organism evidence="2 3">
    <name type="scientific">Oryza sativa subsp. indica</name>
    <name type="common">Rice</name>
    <dbReference type="NCBI Taxonomy" id="39946"/>
    <lineage>
        <taxon>Eukaryota</taxon>
        <taxon>Viridiplantae</taxon>
        <taxon>Streptophyta</taxon>
        <taxon>Embryophyta</taxon>
        <taxon>Tracheophyta</taxon>
        <taxon>Spermatophyta</taxon>
        <taxon>Magnoliopsida</taxon>
        <taxon>Liliopsida</taxon>
        <taxon>Poales</taxon>
        <taxon>Poaceae</taxon>
        <taxon>BOP clade</taxon>
        <taxon>Oryzoideae</taxon>
        <taxon>Oryzeae</taxon>
        <taxon>Oryzinae</taxon>
        <taxon>Oryza</taxon>
        <taxon>Oryza sativa</taxon>
    </lineage>
</organism>
<evidence type="ECO:0000256" key="1">
    <source>
        <dbReference type="SAM" id="MobiDB-lite"/>
    </source>
</evidence>
<keyword evidence="3" id="KW-1185">Reference proteome</keyword>
<protein>
    <submittedName>
        <fullName evidence="2">Uncharacterized protein</fullName>
    </submittedName>
</protein>
<dbReference type="AlphaFoldDB" id="B8AG65"/>
<evidence type="ECO:0000313" key="3">
    <source>
        <dbReference type="Proteomes" id="UP000007015"/>
    </source>
</evidence>
<name>B8AG65_ORYSI</name>
<reference evidence="2 3" key="1">
    <citation type="journal article" date="2005" name="PLoS Biol.">
        <title>The genomes of Oryza sativa: a history of duplications.</title>
        <authorList>
            <person name="Yu J."/>
            <person name="Wang J."/>
            <person name="Lin W."/>
            <person name="Li S."/>
            <person name="Li H."/>
            <person name="Zhou J."/>
            <person name="Ni P."/>
            <person name="Dong W."/>
            <person name="Hu S."/>
            <person name="Zeng C."/>
            <person name="Zhang J."/>
            <person name="Zhang Y."/>
            <person name="Li R."/>
            <person name="Xu Z."/>
            <person name="Li S."/>
            <person name="Li X."/>
            <person name="Zheng H."/>
            <person name="Cong L."/>
            <person name="Lin L."/>
            <person name="Yin J."/>
            <person name="Geng J."/>
            <person name="Li G."/>
            <person name="Shi J."/>
            <person name="Liu J."/>
            <person name="Lv H."/>
            <person name="Li J."/>
            <person name="Wang J."/>
            <person name="Deng Y."/>
            <person name="Ran L."/>
            <person name="Shi X."/>
            <person name="Wang X."/>
            <person name="Wu Q."/>
            <person name="Li C."/>
            <person name="Ren X."/>
            <person name="Wang J."/>
            <person name="Wang X."/>
            <person name="Li D."/>
            <person name="Liu D."/>
            <person name="Zhang X."/>
            <person name="Ji Z."/>
            <person name="Zhao W."/>
            <person name="Sun Y."/>
            <person name="Zhang Z."/>
            <person name="Bao J."/>
            <person name="Han Y."/>
            <person name="Dong L."/>
            <person name="Ji J."/>
            <person name="Chen P."/>
            <person name="Wu S."/>
            <person name="Liu J."/>
            <person name="Xiao Y."/>
            <person name="Bu D."/>
            <person name="Tan J."/>
            <person name="Yang L."/>
            <person name="Ye C."/>
            <person name="Zhang J."/>
            <person name="Xu J."/>
            <person name="Zhou Y."/>
            <person name="Yu Y."/>
            <person name="Zhang B."/>
            <person name="Zhuang S."/>
            <person name="Wei H."/>
            <person name="Liu B."/>
            <person name="Lei M."/>
            <person name="Yu H."/>
            <person name="Li Y."/>
            <person name="Xu H."/>
            <person name="Wei S."/>
            <person name="He X."/>
            <person name="Fang L."/>
            <person name="Zhang Z."/>
            <person name="Zhang Y."/>
            <person name="Huang X."/>
            <person name="Su Z."/>
            <person name="Tong W."/>
            <person name="Li J."/>
            <person name="Tong Z."/>
            <person name="Li S."/>
            <person name="Ye J."/>
            <person name="Wang L."/>
            <person name="Fang L."/>
            <person name="Lei T."/>
            <person name="Chen C."/>
            <person name="Chen H."/>
            <person name="Xu Z."/>
            <person name="Li H."/>
            <person name="Huang H."/>
            <person name="Zhang F."/>
            <person name="Xu H."/>
            <person name="Li N."/>
            <person name="Zhao C."/>
            <person name="Li S."/>
            <person name="Dong L."/>
            <person name="Huang Y."/>
            <person name="Li L."/>
            <person name="Xi Y."/>
            <person name="Qi Q."/>
            <person name="Li W."/>
            <person name="Zhang B."/>
            <person name="Hu W."/>
            <person name="Zhang Y."/>
            <person name="Tian X."/>
            <person name="Jiao Y."/>
            <person name="Liang X."/>
            <person name="Jin J."/>
            <person name="Gao L."/>
            <person name="Zheng W."/>
            <person name="Hao B."/>
            <person name="Liu S."/>
            <person name="Wang W."/>
            <person name="Yuan L."/>
            <person name="Cao M."/>
            <person name="McDermott J."/>
            <person name="Samudrala R."/>
            <person name="Wang J."/>
            <person name="Wong G.K."/>
            <person name="Yang H."/>
        </authorList>
    </citation>
    <scope>NUCLEOTIDE SEQUENCE [LARGE SCALE GENOMIC DNA]</scope>
    <source>
        <strain evidence="3">cv. 93-11</strain>
    </source>
</reference>
<dbReference type="HOGENOM" id="CLU_1449895_0_0_1"/>
<dbReference type="Proteomes" id="UP000007015">
    <property type="component" value="Chromosome 2"/>
</dbReference>